<gene>
    <name evidence="1" type="ORF">KSP39_PZI010879</name>
</gene>
<dbReference type="EMBL" id="JBBWWQ010000009">
    <property type="protein sequence ID" value="KAK8938778.1"/>
    <property type="molecule type" value="Genomic_DNA"/>
</dbReference>
<dbReference type="Proteomes" id="UP001418222">
    <property type="component" value="Unassembled WGS sequence"/>
</dbReference>
<sequence length="113" mass="12036">MVPPGLYMEVSVSPMKHDFEQTGVRRGGRPALNEPGVLPRCNRVCGFLWSADAILVAGLLPCSSFVVGLPPCCSVLGSRPSASLLPPDFFLVGTCSVDKVLFMLWSGAIRSKA</sequence>
<reference evidence="1 2" key="1">
    <citation type="journal article" date="2022" name="Nat. Plants">
        <title>Genomes of leafy and leafless Platanthera orchids illuminate the evolution of mycoheterotrophy.</title>
        <authorList>
            <person name="Li M.H."/>
            <person name="Liu K.W."/>
            <person name="Li Z."/>
            <person name="Lu H.C."/>
            <person name="Ye Q.L."/>
            <person name="Zhang D."/>
            <person name="Wang J.Y."/>
            <person name="Li Y.F."/>
            <person name="Zhong Z.M."/>
            <person name="Liu X."/>
            <person name="Yu X."/>
            <person name="Liu D.K."/>
            <person name="Tu X.D."/>
            <person name="Liu B."/>
            <person name="Hao Y."/>
            <person name="Liao X.Y."/>
            <person name="Jiang Y.T."/>
            <person name="Sun W.H."/>
            <person name="Chen J."/>
            <person name="Chen Y.Q."/>
            <person name="Ai Y."/>
            <person name="Zhai J.W."/>
            <person name="Wu S.S."/>
            <person name="Zhou Z."/>
            <person name="Hsiao Y.Y."/>
            <person name="Wu W.L."/>
            <person name="Chen Y.Y."/>
            <person name="Lin Y.F."/>
            <person name="Hsu J.L."/>
            <person name="Li C.Y."/>
            <person name="Wang Z.W."/>
            <person name="Zhao X."/>
            <person name="Zhong W.Y."/>
            <person name="Ma X.K."/>
            <person name="Ma L."/>
            <person name="Huang J."/>
            <person name="Chen G.Z."/>
            <person name="Huang M.Z."/>
            <person name="Huang L."/>
            <person name="Peng D.H."/>
            <person name="Luo Y.B."/>
            <person name="Zou S.Q."/>
            <person name="Chen S.P."/>
            <person name="Lan S."/>
            <person name="Tsai W.C."/>
            <person name="Van de Peer Y."/>
            <person name="Liu Z.J."/>
        </authorList>
    </citation>
    <scope>NUCLEOTIDE SEQUENCE [LARGE SCALE GENOMIC DNA]</scope>
    <source>
        <strain evidence="1">Lor287</strain>
    </source>
</reference>
<protein>
    <submittedName>
        <fullName evidence="1">Uncharacterized protein</fullName>
    </submittedName>
</protein>
<proteinExistence type="predicted"/>
<name>A0AAP0BH08_9ASPA</name>
<keyword evidence="2" id="KW-1185">Reference proteome</keyword>
<evidence type="ECO:0000313" key="1">
    <source>
        <dbReference type="EMBL" id="KAK8938778.1"/>
    </source>
</evidence>
<organism evidence="1 2">
    <name type="scientific">Platanthera zijinensis</name>
    <dbReference type="NCBI Taxonomy" id="2320716"/>
    <lineage>
        <taxon>Eukaryota</taxon>
        <taxon>Viridiplantae</taxon>
        <taxon>Streptophyta</taxon>
        <taxon>Embryophyta</taxon>
        <taxon>Tracheophyta</taxon>
        <taxon>Spermatophyta</taxon>
        <taxon>Magnoliopsida</taxon>
        <taxon>Liliopsida</taxon>
        <taxon>Asparagales</taxon>
        <taxon>Orchidaceae</taxon>
        <taxon>Orchidoideae</taxon>
        <taxon>Orchideae</taxon>
        <taxon>Orchidinae</taxon>
        <taxon>Platanthera</taxon>
    </lineage>
</organism>
<comment type="caution">
    <text evidence="1">The sequence shown here is derived from an EMBL/GenBank/DDBJ whole genome shotgun (WGS) entry which is preliminary data.</text>
</comment>
<evidence type="ECO:0000313" key="2">
    <source>
        <dbReference type="Proteomes" id="UP001418222"/>
    </source>
</evidence>
<dbReference type="AlphaFoldDB" id="A0AAP0BH08"/>
<accession>A0AAP0BH08</accession>